<name>A0A1H8JIW0_9SPHI</name>
<evidence type="ECO:0000313" key="2">
    <source>
        <dbReference type="Proteomes" id="UP000198942"/>
    </source>
</evidence>
<dbReference type="AlphaFoldDB" id="A0A1H8JIW0"/>
<keyword evidence="2" id="KW-1185">Reference proteome</keyword>
<protein>
    <submittedName>
        <fullName evidence="1">Uncharacterized protein</fullName>
    </submittedName>
</protein>
<accession>A0A1H8JIW0</accession>
<dbReference type="STRING" id="551995.SAMN05192574_104191"/>
<evidence type="ECO:0000313" key="1">
    <source>
        <dbReference type="EMBL" id="SEN80148.1"/>
    </source>
</evidence>
<gene>
    <name evidence="1" type="ORF">SAMN05192574_104191</name>
</gene>
<dbReference type="Proteomes" id="UP000198942">
    <property type="component" value="Unassembled WGS sequence"/>
</dbReference>
<reference evidence="2" key="1">
    <citation type="submission" date="2016-10" db="EMBL/GenBank/DDBJ databases">
        <authorList>
            <person name="Varghese N."/>
            <person name="Submissions S."/>
        </authorList>
    </citation>
    <scope>NUCLEOTIDE SEQUENCE [LARGE SCALE GENOMIC DNA]</scope>
    <source>
        <strain evidence="2">Gh-48</strain>
    </source>
</reference>
<sequence>MSELEFIEFKEFSESVTNSINSYNSFNFGSDNILGDACGPGFTLIRLQALRSLAGIRYNPYRGVDEKQKRGGLFQTHLVIYKTIKSLIMARYPGSGKIPLFY</sequence>
<dbReference type="EMBL" id="FOCL01000004">
    <property type="protein sequence ID" value="SEN80148.1"/>
    <property type="molecule type" value="Genomic_DNA"/>
</dbReference>
<organism evidence="1 2">
    <name type="scientific">Mucilaginibacter gossypiicola</name>
    <dbReference type="NCBI Taxonomy" id="551995"/>
    <lineage>
        <taxon>Bacteria</taxon>
        <taxon>Pseudomonadati</taxon>
        <taxon>Bacteroidota</taxon>
        <taxon>Sphingobacteriia</taxon>
        <taxon>Sphingobacteriales</taxon>
        <taxon>Sphingobacteriaceae</taxon>
        <taxon>Mucilaginibacter</taxon>
    </lineage>
</organism>
<proteinExistence type="predicted"/>